<evidence type="ECO:0000313" key="1">
    <source>
        <dbReference type="EMBL" id="MCC9017482.1"/>
    </source>
</evidence>
<dbReference type="InterPro" id="IPR058074">
    <property type="entry name" value="Bacteriocin-like"/>
</dbReference>
<organism evidence="1 2">
    <name type="scientific">Flavobacterium lipolyticum</name>
    <dbReference type="NCBI Taxonomy" id="2893754"/>
    <lineage>
        <taxon>Bacteria</taxon>
        <taxon>Pseudomonadati</taxon>
        <taxon>Bacteroidota</taxon>
        <taxon>Flavobacteriia</taxon>
        <taxon>Flavobacteriales</taxon>
        <taxon>Flavobacteriaceae</taxon>
        <taxon>Flavobacterium</taxon>
    </lineage>
</organism>
<sequence length="63" mass="7065">MKNFEKLTKEELKSINAGGTSTIECVPYPMCNGEEIYPSIGQNRCGWILYKTAVGSICMEYSH</sequence>
<name>A0ABS8LY30_9FLAO</name>
<dbReference type="NCBIfam" id="NF047798">
    <property type="entry name" value="leader_Chryseo"/>
    <property type="match status" value="1"/>
</dbReference>
<accession>A0ABS8LY30</accession>
<proteinExistence type="predicted"/>
<dbReference type="EMBL" id="JAJJMN010000001">
    <property type="protein sequence ID" value="MCC9017482.1"/>
    <property type="molecule type" value="Genomic_DNA"/>
</dbReference>
<protein>
    <recommendedName>
        <fullName evidence="3">Bacteriocin</fullName>
    </recommendedName>
</protein>
<keyword evidence="2" id="KW-1185">Reference proteome</keyword>
<reference evidence="1" key="1">
    <citation type="submission" date="2021-11" db="EMBL/GenBank/DDBJ databases">
        <title>Description of novel Flavobacterium species.</title>
        <authorList>
            <person name="Saticioglu I.B."/>
            <person name="Ay H."/>
            <person name="Altun S."/>
            <person name="Duman M."/>
        </authorList>
    </citation>
    <scope>NUCLEOTIDE SEQUENCE</scope>
    <source>
        <strain evidence="1">F-126</strain>
    </source>
</reference>
<comment type="caution">
    <text evidence="1">The sequence shown here is derived from an EMBL/GenBank/DDBJ whole genome shotgun (WGS) entry which is preliminary data.</text>
</comment>
<evidence type="ECO:0000313" key="2">
    <source>
        <dbReference type="Proteomes" id="UP001430700"/>
    </source>
</evidence>
<evidence type="ECO:0008006" key="3">
    <source>
        <dbReference type="Google" id="ProtNLM"/>
    </source>
</evidence>
<dbReference type="RefSeq" id="WP_202700583.1">
    <property type="nucleotide sequence ID" value="NZ_JAJJMN010000001.1"/>
</dbReference>
<gene>
    <name evidence="1" type="ORF">LNQ34_06845</name>
</gene>
<dbReference type="Proteomes" id="UP001430700">
    <property type="component" value="Unassembled WGS sequence"/>
</dbReference>